<dbReference type="Pfam" id="PF03630">
    <property type="entry name" value="Fumble"/>
    <property type="match status" value="1"/>
</dbReference>
<name>A0A1E7FXN7_9STRA</name>
<keyword evidence="9" id="KW-0067">ATP-binding</keyword>
<dbReference type="AlphaFoldDB" id="A0A1E7FXN7"/>
<sequence>MLDLSAPHDQQTAEALDRFYDFARRLDTHQDSISDIKLSFYCRELGGEFHFISFETRKMKNAMDLIRVNNLHMNIKNMGATGGGAHKFADVWEKELGIGMFKQDELDSLVAGMQFALSTVVGECYTFRPKQDSTTEQTTEKAESANASSHTGSGPNESEQESRDSISYSSAYPYMLVTIGTGVSVLRVDGPRQHERVSGSTIGGGTFWGLMRLLTDVESFHDSMKLAEKGDLSKVDMMVGDIYGDNSEALEKLGLAANIVASSFGKLVSKDDPSKGLTQEDLARALLSLVTNNIGQVAYLNAKLHNTPRIYFVGSFLRENMISQRRLSYAIDYWSKGEMEALFLEHEGYFGALGAFLMSQNIEKRNGGFYQWETNP</sequence>
<dbReference type="GO" id="GO:0004594">
    <property type="term" value="F:pantothenate kinase activity"/>
    <property type="evidence" value="ECO:0007669"/>
    <property type="project" value="UniProtKB-EC"/>
</dbReference>
<keyword evidence="14" id="KW-1185">Reference proteome</keyword>
<evidence type="ECO:0000313" key="14">
    <source>
        <dbReference type="Proteomes" id="UP000095751"/>
    </source>
</evidence>
<evidence type="ECO:0000256" key="9">
    <source>
        <dbReference type="ARBA" id="ARBA00022840"/>
    </source>
</evidence>
<dbReference type="CDD" id="cd24122">
    <property type="entry name" value="ASKHA_NBD_PanK-II_Pank1-like"/>
    <property type="match status" value="1"/>
</dbReference>
<keyword evidence="7" id="KW-0547">Nucleotide-binding</keyword>
<feature type="compositionally biased region" description="Basic and acidic residues" evidence="12">
    <location>
        <begin position="130"/>
        <end position="143"/>
    </location>
</feature>
<keyword evidence="6" id="KW-0808">Transferase</keyword>
<dbReference type="KEGG" id="fcy:FRACYDRAFT_205533"/>
<evidence type="ECO:0000256" key="10">
    <source>
        <dbReference type="ARBA" id="ARBA00022993"/>
    </source>
</evidence>
<dbReference type="Gene3D" id="3.30.420.510">
    <property type="match status" value="1"/>
</dbReference>
<dbReference type="PANTHER" id="PTHR12280">
    <property type="entry name" value="PANTOTHENATE KINASE"/>
    <property type="match status" value="1"/>
</dbReference>
<evidence type="ECO:0000313" key="13">
    <source>
        <dbReference type="EMBL" id="OEU22922.1"/>
    </source>
</evidence>
<comment type="similarity">
    <text evidence="11">Belongs to the type II pantothenate kinase family.</text>
</comment>
<dbReference type="PANTHER" id="PTHR12280:SF30">
    <property type="entry name" value="FUMBLE"/>
    <property type="match status" value="1"/>
</dbReference>
<keyword evidence="10" id="KW-0173">Coenzyme A biosynthesis</keyword>
<dbReference type="EMBL" id="KV784353">
    <property type="protein sequence ID" value="OEU22922.1"/>
    <property type="molecule type" value="Genomic_DNA"/>
</dbReference>
<comment type="subcellular location">
    <subcellularLocation>
        <location evidence="2">Cytoplasm</location>
    </subcellularLocation>
</comment>
<evidence type="ECO:0000256" key="3">
    <source>
        <dbReference type="ARBA" id="ARBA00005225"/>
    </source>
</evidence>
<gene>
    <name evidence="13" type="ORF">FRACYDRAFT_205533</name>
</gene>
<accession>A0A1E7FXN7</accession>
<dbReference type="InterPro" id="IPR043129">
    <property type="entry name" value="ATPase_NBD"/>
</dbReference>
<dbReference type="GO" id="GO:0005634">
    <property type="term" value="C:nucleus"/>
    <property type="evidence" value="ECO:0007669"/>
    <property type="project" value="TreeGrafter"/>
</dbReference>
<keyword evidence="5" id="KW-0963">Cytoplasm</keyword>
<dbReference type="Proteomes" id="UP000095751">
    <property type="component" value="Unassembled WGS sequence"/>
</dbReference>
<proteinExistence type="inferred from homology"/>
<keyword evidence="8" id="KW-0418">Kinase</keyword>
<dbReference type="GO" id="GO:0005524">
    <property type="term" value="F:ATP binding"/>
    <property type="evidence" value="ECO:0007669"/>
    <property type="project" value="UniProtKB-KW"/>
</dbReference>
<evidence type="ECO:0000256" key="11">
    <source>
        <dbReference type="ARBA" id="ARBA00060870"/>
    </source>
</evidence>
<dbReference type="Gene3D" id="6.10.10.60">
    <property type="match status" value="1"/>
</dbReference>
<dbReference type="Gene3D" id="3.30.420.40">
    <property type="match status" value="1"/>
</dbReference>
<dbReference type="OrthoDB" id="275583at2759"/>
<dbReference type="InterPro" id="IPR004567">
    <property type="entry name" value="Type_II_PanK"/>
</dbReference>
<feature type="compositionally biased region" description="Polar residues" evidence="12">
    <location>
        <begin position="145"/>
        <end position="157"/>
    </location>
</feature>
<dbReference type="GO" id="GO:0005829">
    <property type="term" value="C:cytosol"/>
    <property type="evidence" value="ECO:0007669"/>
    <property type="project" value="TreeGrafter"/>
</dbReference>
<evidence type="ECO:0000256" key="6">
    <source>
        <dbReference type="ARBA" id="ARBA00022679"/>
    </source>
</evidence>
<evidence type="ECO:0000256" key="8">
    <source>
        <dbReference type="ARBA" id="ARBA00022777"/>
    </source>
</evidence>
<dbReference type="GO" id="GO:0015937">
    <property type="term" value="P:coenzyme A biosynthetic process"/>
    <property type="evidence" value="ECO:0007669"/>
    <property type="project" value="UniProtKB-KW"/>
</dbReference>
<comment type="catalytic activity">
    <reaction evidence="1">
        <text>(R)-pantothenate + ATP = (R)-4'-phosphopantothenate + ADP + H(+)</text>
        <dbReference type="Rhea" id="RHEA:16373"/>
        <dbReference type="ChEBI" id="CHEBI:10986"/>
        <dbReference type="ChEBI" id="CHEBI:15378"/>
        <dbReference type="ChEBI" id="CHEBI:29032"/>
        <dbReference type="ChEBI" id="CHEBI:30616"/>
        <dbReference type="ChEBI" id="CHEBI:456216"/>
        <dbReference type="EC" id="2.7.1.33"/>
    </reaction>
</comment>
<dbReference type="SUPFAM" id="SSF53067">
    <property type="entry name" value="Actin-like ATPase domain"/>
    <property type="match status" value="2"/>
</dbReference>
<dbReference type="FunFam" id="3.30.420.40:FF:000025">
    <property type="entry name" value="pantothenate kinase 2, mitochondrial"/>
    <property type="match status" value="1"/>
</dbReference>
<reference evidence="13 14" key="1">
    <citation type="submission" date="2016-09" db="EMBL/GenBank/DDBJ databases">
        <title>Extensive genetic diversity and differential bi-allelic expression allows diatom success in the polar Southern Ocean.</title>
        <authorList>
            <consortium name="DOE Joint Genome Institute"/>
            <person name="Mock T."/>
            <person name="Otillar R.P."/>
            <person name="Strauss J."/>
            <person name="Dupont C."/>
            <person name="Frickenhaus S."/>
            <person name="Maumus F."/>
            <person name="Mcmullan M."/>
            <person name="Sanges R."/>
            <person name="Schmutz J."/>
            <person name="Toseland A."/>
            <person name="Valas R."/>
            <person name="Veluchamy A."/>
            <person name="Ward B.J."/>
            <person name="Allen A."/>
            <person name="Barry K."/>
            <person name="Falciatore A."/>
            <person name="Ferrante M."/>
            <person name="Fortunato A.E."/>
            <person name="Gloeckner G."/>
            <person name="Gruber A."/>
            <person name="Hipkin R."/>
            <person name="Janech M."/>
            <person name="Kroth P."/>
            <person name="Leese F."/>
            <person name="Lindquist E."/>
            <person name="Lyon B.R."/>
            <person name="Martin J."/>
            <person name="Mayer C."/>
            <person name="Parker M."/>
            <person name="Quesneville H."/>
            <person name="Raymond J."/>
            <person name="Uhlig C."/>
            <person name="Valentin K.U."/>
            <person name="Worden A.Z."/>
            <person name="Armbrust E.V."/>
            <person name="Bowler C."/>
            <person name="Green B."/>
            <person name="Moulton V."/>
            <person name="Van Oosterhout C."/>
            <person name="Grigoriev I."/>
        </authorList>
    </citation>
    <scope>NUCLEOTIDE SEQUENCE [LARGE SCALE GENOMIC DNA]</scope>
    <source>
        <strain evidence="13 14">CCMP1102</strain>
    </source>
</reference>
<dbReference type="InParanoid" id="A0A1E7FXN7"/>
<evidence type="ECO:0000256" key="7">
    <source>
        <dbReference type="ARBA" id="ARBA00022741"/>
    </source>
</evidence>
<comment type="pathway">
    <text evidence="3">Cofactor biosynthesis; coenzyme A biosynthesis; CoA from (R)-pantothenate: step 1/5.</text>
</comment>
<feature type="region of interest" description="Disordered" evidence="12">
    <location>
        <begin position="130"/>
        <end position="164"/>
    </location>
</feature>
<dbReference type="NCBIfam" id="TIGR00555">
    <property type="entry name" value="panK_eukar"/>
    <property type="match status" value="1"/>
</dbReference>
<dbReference type="EC" id="2.7.1.33" evidence="4"/>
<protein>
    <recommendedName>
        <fullName evidence="4">pantothenate kinase</fullName>
        <ecNumber evidence="4">2.7.1.33</ecNumber>
    </recommendedName>
</protein>
<evidence type="ECO:0000256" key="2">
    <source>
        <dbReference type="ARBA" id="ARBA00004496"/>
    </source>
</evidence>
<evidence type="ECO:0000256" key="5">
    <source>
        <dbReference type="ARBA" id="ARBA00022490"/>
    </source>
</evidence>
<evidence type="ECO:0000256" key="12">
    <source>
        <dbReference type="SAM" id="MobiDB-lite"/>
    </source>
</evidence>
<evidence type="ECO:0000256" key="4">
    <source>
        <dbReference type="ARBA" id="ARBA00012102"/>
    </source>
</evidence>
<evidence type="ECO:0000256" key="1">
    <source>
        <dbReference type="ARBA" id="ARBA00001206"/>
    </source>
</evidence>
<organism evidence="13 14">
    <name type="scientific">Fragilariopsis cylindrus CCMP1102</name>
    <dbReference type="NCBI Taxonomy" id="635003"/>
    <lineage>
        <taxon>Eukaryota</taxon>
        <taxon>Sar</taxon>
        <taxon>Stramenopiles</taxon>
        <taxon>Ochrophyta</taxon>
        <taxon>Bacillariophyta</taxon>
        <taxon>Bacillariophyceae</taxon>
        <taxon>Bacillariophycidae</taxon>
        <taxon>Bacillariales</taxon>
        <taxon>Bacillariaceae</taxon>
        <taxon>Fragilariopsis</taxon>
    </lineage>
</organism>